<name>A0A835HYW7_9MAGN</name>
<keyword evidence="3" id="KW-1185">Reference proteome</keyword>
<evidence type="ECO:0000313" key="3">
    <source>
        <dbReference type="Proteomes" id="UP000631114"/>
    </source>
</evidence>
<evidence type="ECO:0000256" key="1">
    <source>
        <dbReference type="SAM" id="Phobius"/>
    </source>
</evidence>
<reference evidence="2 3" key="1">
    <citation type="submission" date="2020-10" db="EMBL/GenBank/DDBJ databases">
        <title>The Coptis chinensis genome and diversification of protoberbering-type alkaloids.</title>
        <authorList>
            <person name="Wang B."/>
            <person name="Shu S."/>
            <person name="Song C."/>
            <person name="Liu Y."/>
        </authorList>
    </citation>
    <scope>NUCLEOTIDE SEQUENCE [LARGE SCALE GENOMIC DNA]</scope>
    <source>
        <strain evidence="2">HL-2020</strain>
        <tissue evidence="2">Leaf</tissue>
    </source>
</reference>
<keyword evidence="1" id="KW-1133">Transmembrane helix</keyword>
<dbReference type="EMBL" id="JADFTS010000005">
    <property type="protein sequence ID" value="KAF9606947.1"/>
    <property type="molecule type" value="Genomic_DNA"/>
</dbReference>
<dbReference type="InterPro" id="IPR044849">
    <property type="entry name" value="CASTOR/POLLUX/SYM8-like"/>
</dbReference>
<comment type="caution">
    <text evidence="2">The sequence shown here is derived from an EMBL/GenBank/DDBJ whole genome shotgun (WGS) entry which is preliminary data.</text>
</comment>
<evidence type="ECO:0000313" key="2">
    <source>
        <dbReference type="EMBL" id="KAF9606947.1"/>
    </source>
</evidence>
<dbReference type="OrthoDB" id="7862313at2759"/>
<proteinExistence type="predicted"/>
<keyword evidence="1" id="KW-0472">Membrane</keyword>
<dbReference type="PANTHER" id="PTHR31563">
    <property type="entry name" value="ION CHANNEL POLLUX-RELATED"/>
    <property type="match status" value="1"/>
</dbReference>
<accession>A0A835HYW7</accession>
<gene>
    <name evidence="2" type="ORF">IFM89_030245</name>
</gene>
<feature type="transmembrane region" description="Helical" evidence="1">
    <location>
        <begin position="60"/>
        <end position="81"/>
    </location>
</feature>
<dbReference type="AlphaFoldDB" id="A0A835HYW7"/>
<dbReference type="PANTHER" id="PTHR31563:SF10">
    <property type="entry name" value="ION CHANNEL POLLUX-RELATED"/>
    <property type="match status" value="1"/>
</dbReference>
<dbReference type="Proteomes" id="UP000631114">
    <property type="component" value="Unassembled WGS sequence"/>
</dbReference>
<sequence>MSVIGSVATVAEQAFVPYAERVLELMKIFMVLTNDKDLCSRARATDRVDVFFSIYPYAKLLALLFATMLLIGFGGLVLHVVSNGSLAEAFWLSWTFIADSGNHLDSVGVGPRVVSVSISSGGMLIFCNDAWAHF</sequence>
<dbReference type="GO" id="GO:0006811">
    <property type="term" value="P:monoatomic ion transport"/>
    <property type="evidence" value="ECO:0007669"/>
    <property type="project" value="InterPro"/>
</dbReference>
<protein>
    <submittedName>
        <fullName evidence="2">Uncharacterized protein</fullName>
    </submittedName>
</protein>
<organism evidence="2 3">
    <name type="scientific">Coptis chinensis</name>
    <dbReference type="NCBI Taxonomy" id="261450"/>
    <lineage>
        <taxon>Eukaryota</taxon>
        <taxon>Viridiplantae</taxon>
        <taxon>Streptophyta</taxon>
        <taxon>Embryophyta</taxon>
        <taxon>Tracheophyta</taxon>
        <taxon>Spermatophyta</taxon>
        <taxon>Magnoliopsida</taxon>
        <taxon>Ranunculales</taxon>
        <taxon>Ranunculaceae</taxon>
        <taxon>Coptidoideae</taxon>
        <taxon>Coptis</taxon>
    </lineage>
</organism>
<keyword evidence="1" id="KW-0812">Transmembrane</keyword>